<keyword evidence="2" id="KW-1185">Reference proteome</keyword>
<accession>A0A165XAB5</accession>
<name>A0A165XAB5_9AGAM</name>
<sequence length="171" mass="19289">MSLFPEPRLISSKMSKLSLLQRHPSLFREKLQSLGFQVGFPPSPLAHSVRLKLMCSNLITHKEGVRWDRWLSVAFDLAMVNGDNLERSGFTLKADRLLLRTHTQFERIVWLSYVIICDSASSTLPKYVQTIEASRDCLNSESGDSSHVTLHLFAPSSSLVAQQHRQLISPG</sequence>
<dbReference type="Proteomes" id="UP000076798">
    <property type="component" value="Unassembled WGS sequence"/>
</dbReference>
<gene>
    <name evidence="1" type="ORF">SISSUDRAFT_626712</name>
</gene>
<reference evidence="1 2" key="1">
    <citation type="journal article" date="2016" name="Mol. Biol. Evol.">
        <title>Comparative Genomics of Early-Diverging Mushroom-Forming Fungi Provides Insights into the Origins of Lignocellulose Decay Capabilities.</title>
        <authorList>
            <person name="Nagy L.G."/>
            <person name="Riley R."/>
            <person name="Tritt A."/>
            <person name="Adam C."/>
            <person name="Daum C."/>
            <person name="Floudas D."/>
            <person name="Sun H."/>
            <person name="Yadav J.S."/>
            <person name="Pangilinan J."/>
            <person name="Larsson K.H."/>
            <person name="Matsuura K."/>
            <person name="Barry K."/>
            <person name="Labutti K."/>
            <person name="Kuo R."/>
            <person name="Ohm R.A."/>
            <person name="Bhattacharya S.S."/>
            <person name="Shirouzu T."/>
            <person name="Yoshinaga Y."/>
            <person name="Martin F.M."/>
            <person name="Grigoriev I.V."/>
            <person name="Hibbett D.S."/>
        </authorList>
    </citation>
    <scope>NUCLEOTIDE SEQUENCE [LARGE SCALE GENOMIC DNA]</scope>
    <source>
        <strain evidence="1 2">HHB10207 ss-3</strain>
    </source>
</reference>
<organism evidence="1 2">
    <name type="scientific">Sistotremastrum suecicum HHB10207 ss-3</name>
    <dbReference type="NCBI Taxonomy" id="1314776"/>
    <lineage>
        <taxon>Eukaryota</taxon>
        <taxon>Fungi</taxon>
        <taxon>Dikarya</taxon>
        <taxon>Basidiomycota</taxon>
        <taxon>Agaricomycotina</taxon>
        <taxon>Agaricomycetes</taxon>
        <taxon>Sistotremastrales</taxon>
        <taxon>Sistotremastraceae</taxon>
        <taxon>Sistotremastrum</taxon>
    </lineage>
</organism>
<protein>
    <submittedName>
        <fullName evidence="1">Uncharacterized protein</fullName>
    </submittedName>
</protein>
<dbReference type="EMBL" id="KV428411">
    <property type="protein sequence ID" value="KZT31992.1"/>
    <property type="molecule type" value="Genomic_DNA"/>
</dbReference>
<evidence type="ECO:0000313" key="1">
    <source>
        <dbReference type="EMBL" id="KZT31992.1"/>
    </source>
</evidence>
<evidence type="ECO:0000313" key="2">
    <source>
        <dbReference type="Proteomes" id="UP000076798"/>
    </source>
</evidence>
<dbReference type="AlphaFoldDB" id="A0A165XAB5"/>
<proteinExistence type="predicted"/>